<dbReference type="Proteomes" id="UP000054166">
    <property type="component" value="Unassembled WGS sequence"/>
</dbReference>
<gene>
    <name evidence="1" type="ORF">PILCRDRAFT_822700</name>
</gene>
<proteinExistence type="predicted"/>
<dbReference type="AlphaFoldDB" id="A0A0C3FJW8"/>
<dbReference type="InParanoid" id="A0A0C3FJW8"/>
<reference evidence="2" key="2">
    <citation type="submission" date="2015-01" db="EMBL/GenBank/DDBJ databases">
        <title>Evolutionary Origins and Diversification of the Mycorrhizal Mutualists.</title>
        <authorList>
            <consortium name="DOE Joint Genome Institute"/>
            <consortium name="Mycorrhizal Genomics Consortium"/>
            <person name="Kohler A."/>
            <person name="Kuo A."/>
            <person name="Nagy L.G."/>
            <person name="Floudas D."/>
            <person name="Copeland A."/>
            <person name="Barry K.W."/>
            <person name="Cichocki N."/>
            <person name="Veneault-Fourrey C."/>
            <person name="LaButti K."/>
            <person name="Lindquist E.A."/>
            <person name="Lipzen A."/>
            <person name="Lundell T."/>
            <person name="Morin E."/>
            <person name="Murat C."/>
            <person name="Riley R."/>
            <person name="Ohm R."/>
            <person name="Sun H."/>
            <person name="Tunlid A."/>
            <person name="Henrissat B."/>
            <person name="Grigoriev I.V."/>
            <person name="Hibbett D.S."/>
            <person name="Martin F."/>
        </authorList>
    </citation>
    <scope>NUCLEOTIDE SEQUENCE [LARGE SCALE GENOMIC DNA]</scope>
    <source>
        <strain evidence="2">F 1598</strain>
    </source>
</reference>
<reference evidence="1 2" key="1">
    <citation type="submission" date="2014-04" db="EMBL/GenBank/DDBJ databases">
        <authorList>
            <consortium name="DOE Joint Genome Institute"/>
            <person name="Kuo A."/>
            <person name="Tarkka M."/>
            <person name="Buscot F."/>
            <person name="Kohler A."/>
            <person name="Nagy L.G."/>
            <person name="Floudas D."/>
            <person name="Copeland A."/>
            <person name="Barry K.W."/>
            <person name="Cichocki N."/>
            <person name="Veneault-Fourrey C."/>
            <person name="LaButti K."/>
            <person name="Lindquist E.A."/>
            <person name="Lipzen A."/>
            <person name="Lundell T."/>
            <person name="Morin E."/>
            <person name="Murat C."/>
            <person name="Sun H."/>
            <person name="Tunlid A."/>
            <person name="Henrissat B."/>
            <person name="Grigoriev I.V."/>
            <person name="Hibbett D.S."/>
            <person name="Martin F."/>
            <person name="Nordberg H.P."/>
            <person name="Cantor M.N."/>
            <person name="Hua S.X."/>
        </authorList>
    </citation>
    <scope>NUCLEOTIDE SEQUENCE [LARGE SCALE GENOMIC DNA]</scope>
    <source>
        <strain evidence="1 2">F 1598</strain>
    </source>
</reference>
<name>A0A0C3FJW8_PILCF</name>
<protein>
    <submittedName>
        <fullName evidence="1">Uncharacterized protein</fullName>
    </submittedName>
</protein>
<organism evidence="1 2">
    <name type="scientific">Piloderma croceum (strain F 1598)</name>
    <dbReference type="NCBI Taxonomy" id="765440"/>
    <lineage>
        <taxon>Eukaryota</taxon>
        <taxon>Fungi</taxon>
        <taxon>Dikarya</taxon>
        <taxon>Basidiomycota</taxon>
        <taxon>Agaricomycotina</taxon>
        <taxon>Agaricomycetes</taxon>
        <taxon>Agaricomycetidae</taxon>
        <taxon>Atheliales</taxon>
        <taxon>Atheliaceae</taxon>
        <taxon>Piloderma</taxon>
    </lineage>
</organism>
<dbReference type="HOGENOM" id="CLU_2997259_0_0_1"/>
<evidence type="ECO:0000313" key="1">
    <source>
        <dbReference type="EMBL" id="KIM80179.1"/>
    </source>
</evidence>
<sequence length="57" mass="6470">MGIRMSAWDDGPGLRTTVQTMLLGPIEPYKLLSAYLPSDHTFRQIWTPVCRDFMTPG</sequence>
<evidence type="ECO:0000313" key="2">
    <source>
        <dbReference type="Proteomes" id="UP000054166"/>
    </source>
</evidence>
<accession>A0A0C3FJW8</accession>
<keyword evidence="2" id="KW-1185">Reference proteome</keyword>
<dbReference type="EMBL" id="KN833005">
    <property type="protein sequence ID" value="KIM80179.1"/>
    <property type="molecule type" value="Genomic_DNA"/>
</dbReference>